<keyword evidence="4" id="KW-1185">Reference proteome</keyword>
<evidence type="ECO:0000259" key="2">
    <source>
        <dbReference type="Pfam" id="PF03061"/>
    </source>
</evidence>
<evidence type="ECO:0000313" key="4">
    <source>
        <dbReference type="Proteomes" id="UP001238096"/>
    </source>
</evidence>
<dbReference type="PANTHER" id="PTHR42856">
    <property type="entry name" value="ACYL-COENZYME A THIOESTERASE PAAI"/>
    <property type="match status" value="1"/>
</dbReference>
<sequence>MKEFVTKEIRIFENYETQLFEYGKVIVSTQVVESSLNYHATAHGGYLFALSDQIAGAVCVSTGYDAVTQQSNINYLKAAVKGDVLTIEGTCIHDGRTSKVNEVTIRNQKGQLVTKASFTMFIVGKRKDNN</sequence>
<dbReference type="InterPro" id="IPR006683">
    <property type="entry name" value="Thioestr_dom"/>
</dbReference>
<dbReference type="NCBIfam" id="TIGR00369">
    <property type="entry name" value="unchar_dom_1"/>
    <property type="match status" value="1"/>
</dbReference>
<protein>
    <submittedName>
        <fullName evidence="3">PaaI family thioesterase</fullName>
    </submittedName>
</protein>
<dbReference type="SUPFAM" id="SSF54637">
    <property type="entry name" value="Thioesterase/thiol ester dehydrase-isomerase"/>
    <property type="match status" value="1"/>
</dbReference>
<evidence type="ECO:0000256" key="1">
    <source>
        <dbReference type="ARBA" id="ARBA00022801"/>
    </source>
</evidence>
<accession>A0ABY9LGZ3</accession>
<dbReference type="InterPro" id="IPR029069">
    <property type="entry name" value="HotDog_dom_sf"/>
</dbReference>
<dbReference type="InterPro" id="IPR052723">
    <property type="entry name" value="Acyl-CoA_thioesterase_PaaI"/>
</dbReference>
<dbReference type="RefSeq" id="WP_018366180.1">
    <property type="nucleotide sequence ID" value="NZ_CP104407.1"/>
</dbReference>
<proteinExistence type="predicted"/>
<dbReference type="Pfam" id="PF03061">
    <property type="entry name" value="4HBT"/>
    <property type="match status" value="1"/>
</dbReference>
<dbReference type="CDD" id="cd03443">
    <property type="entry name" value="PaaI_thioesterase"/>
    <property type="match status" value="1"/>
</dbReference>
<evidence type="ECO:0000313" key="3">
    <source>
        <dbReference type="EMBL" id="WMB28124.1"/>
    </source>
</evidence>
<dbReference type="PANTHER" id="PTHR42856:SF1">
    <property type="entry name" value="ACYL-COENZYME A THIOESTERASE PAAI"/>
    <property type="match status" value="1"/>
</dbReference>
<dbReference type="Gene3D" id="3.10.129.10">
    <property type="entry name" value="Hotdog Thioesterase"/>
    <property type="match status" value="1"/>
</dbReference>
<name>A0ABY9LGZ3_9STRE</name>
<reference evidence="4" key="1">
    <citation type="submission" date="2022-10" db="EMBL/GenBank/DDBJ databases">
        <title>Streptococcus didelphis as causative of fatal infections in opossums (Didelphis albiventris).</title>
        <authorList>
            <person name="Breyer G.M."/>
            <person name="Da Silva M.E.R.J."/>
            <person name="Siqueira F.M."/>
        </authorList>
    </citation>
    <scope>NUCLEOTIDE SEQUENCE [LARGE SCALE GENOMIC DNA]</scope>
    <source>
        <strain evidence="4">LBVP101/21</strain>
    </source>
</reference>
<dbReference type="InterPro" id="IPR003736">
    <property type="entry name" value="PAAI_dom"/>
</dbReference>
<dbReference type="Proteomes" id="UP001238096">
    <property type="component" value="Chromosome"/>
</dbReference>
<gene>
    <name evidence="3" type="ORF">N1496_09590</name>
</gene>
<feature type="domain" description="Thioesterase" evidence="2">
    <location>
        <begin position="40"/>
        <end position="113"/>
    </location>
</feature>
<dbReference type="EMBL" id="CP110509">
    <property type="protein sequence ID" value="WMB28124.1"/>
    <property type="molecule type" value="Genomic_DNA"/>
</dbReference>
<organism evidence="3 4">
    <name type="scientific">Streptococcus didelphis</name>
    <dbReference type="NCBI Taxonomy" id="102886"/>
    <lineage>
        <taxon>Bacteria</taxon>
        <taxon>Bacillati</taxon>
        <taxon>Bacillota</taxon>
        <taxon>Bacilli</taxon>
        <taxon>Lactobacillales</taxon>
        <taxon>Streptococcaceae</taxon>
        <taxon>Streptococcus</taxon>
    </lineage>
</organism>
<keyword evidence="1" id="KW-0378">Hydrolase</keyword>